<evidence type="ECO:0000313" key="2">
    <source>
        <dbReference type="Proteomes" id="UP000034733"/>
    </source>
</evidence>
<organism evidence="1 2">
    <name type="scientific">Methanosarcina mazei</name>
    <name type="common">Methanosarcina frisia</name>
    <dbReference type="NCBI Taxonomy" id="2209"/>
    <lineage>
        <taxon>Archaea</taxon>
        <taxon>Methanobacteriati</taxon>
        <taxon>Methanobacteriota</taxon>
        <taxon>Stenosarchaea group</taxon>
        <taxon>Methanomicrobia</taxon>
        <taxon>Methanosarcinales</taxon>
        <taxon>Methanosarcinaceae</taxon>
        <taxon>Methanosarcina</taxon>
    </lineage>
</organism>
<proteinExistence type="predicted"/>
<name>A0A0F8LYI3_METMZ</name>
<gene>
    <name evidence="1" type="ORF">DU48_13665</name>
</gene>
<sequence>MEFKNEIQKRSPTLHVKSLKAASSGEAICLQRLRQPAQSRSLGYTSTDIFAPPIYRSSRCIRKSHLKKVNTCSVNTCSVWH</sequence>
<reference evidence="1 2" key="1">
    <citation type="journal article" date="2015" name="ISME J.">
        <title>Genomic and phenotypic differentiation among Methanosarcina mazei populations from Columbia River sediment.</title>
        <authorList>
            <person name="Youngblut N.D."/>
            <person name="Wirth J.S."/>
            <person name="Henriksen J.R."/>
            <person name="Smith M."/>
            <person name="Simon H."/>
            <person name="Metcalf W.W."/>
            <person name="Whitaker R.J."/>
        </authorList>
    </citation>
    <scope>NUCLEOTIDE SEQUENCE [LARGE SCALE GENOMIC DNA]</scope>
    <source>
        <strain evidence="1 2">1.F.A.1B.3</strain>
    </source>
</reference>
<dbReference type="AlphaFoldDB" id="A0A0F8LYI3"/>
<dbReference type="PATRIC" id="fig|2209.79.peg.2935"/>
<evidence type="ECO:0000313" key="1">
    <source>
        <dbReference type="EMBL" id="KKH21330.1"/>
    </source>
</evidence>
<dbReference type="Proteomes" id="UP000034733">
    <property type="component" value="Unassembled WGS sequence"/>
</dbReference>
<protein>
    <submittedName>
        <fullName evidence="1">Uncharacterized protein</fullName>
    </submittedName>
</protein>
<comment type="caution">
    <text evidence="1">The sequence shown here is derived from an EMBL/GenBank/DDBJ whole genome shotgun (WGS) entry which is preliminary data.</text>
</comment>
<accession>A0A0F8LYI3</accession>
<dbReference type="EMBL" id="JJQB01000051">
    <property type="protein sequence ID" value="KKH21330.1"/>
    <property type="molecule type" value="Genomic_DNA"/>
</dbReference>